<keyword evidence="2" id="KW-1185">Reference proteome</keyword>
<dbReference type="GO" id="GO:0016853">
    <property type="term" value="F:isomerase activity"/>
    <property type="evidence" value="ECO:0007669"/>
    <property type="project" value="UniProtKB-KW"/>
</dbReference>
<gene>
    <name evidence="1" type="ORF">RF55_24069</name>
</gene>
<organism evidence="1 2">
    <name type="scientific">Lasius niger</name>
    <name type="common">Black garden ant</name>
    <dbReference type="NCBI Taxonomy" id="67767"/>
    <lineage>
        <taxon>Eukaryota</taxon>
        <taxon>Metazoa</taxon>
        <taxon>Ecdysozoa</taxon>
        <taxon>Arthropoda</taxon>
        <taxon>Hexapoda</taxon>
        <taxon>Insecta</taxon>
        <taxon>Pterygota</taxon>
        <taxon>Neoptera</taxon>
        <taxon>Endopterygota</taxon>
        <taxon>Hymenoptera</taxon>
        <taxon>Apocrita</taxon>
        <taxon>Aculeata</taxon>
        <taxon>Formicoidea</taxon>
        <taxon>Formicidae</taxon>
        <taxon>Formicinae</taxon>
        <taxon>Lasius</taxon>
        <taxon>Lasius</taxon>
    </lineage>
</organism>
<sequence>MDPTSEDCVIDIGLRSTEDLFVRLLLGSGGKLWHHEIIEDPRMTIDSFQDKYPYVLYTGKIDRFRFLDFVSFVNTLKRCTLSVWYRGRGESIKVDLIVPKYVQFDPNELLSGLDKLDREIENRIPRPPKTSVFDSLMDRYRSSKIWYYGKLSTDEDYERFESVIESIGDAKGVHIYRRERDDHQKVLLELHTDYQGGHLAHFTRIETRERLARIILFEITPEG</sequence>
<keyword evidence="1" id="KW-0413">Isomerase</keyword>
<proteinExistence type="predicted"/>
<protein>
    <submittedName>
        <fullName evidence="1">Xylose isomerase</fullName>
    </submittedName>
</protein>
<evidence type="ECO:0000313" key="1">
    <source>
        <dbReference type="EMBL" id="KMQ82130.1"/>
    </source>
</evidence>
<comment type="caution">
    <text evidence="1">The sequence shown here is derived from an EMBL/GenBank/DDBJ whole genome shotgun (WGS) entry which is preliminary data.</text>
</comment>
<dbReference type="EMBL" id="LBMM01028057">
    <property type="protein sequence ID" value="KMQ82130.1"/>
    <property type="molecule type" value="Genomic_DNA"/>
</dbReference>
<name>A0A0J7MNG2_LASNI</name>
<dbReference type="Proteomes" id="UP000036403">
    <property type="component" value="Unassembled WGS sequence"/>
</dbReference>
<dbReference type="PaxDb" id="67767-A0A0J7MNG2"/>
<accession>A0A0J7MNG2</accession>
<evidence type="ECO:0000313" key="2">
    <source>
        <dbReference type="Proteomes" id="UP000036403"/>
    </source>
</evidence>
<reference evidence="1 2" key="1">
    <citation type="submission" date="2015-04" db="EMBL/GenBank/DDBJ databases">
        <title>Lasius niger genome sequencing.</title>
        <authorList>
            <person name="Konorov E.A."/>
            <person name="Nikitin M.A."/>
            <person name="Kirill M.V."/>
            <person name="Chang P."/>
        </authorList>
    </citation>
    <scope>NUCLEOTIDE SEQUENCE [LARGE SCALE GENOMIC DNA]</scope>
    <source>
        <tissue evidence="1">Whole</tissue>
    </source>
</reference>
<dbReference type="AlphaFoldDB" id="A0A0J7MNG2"/>